<gene>
    <name evidence="3" type="ORF">CGSHi3655_05219</name>
    <name evidence="2" type="ORF">KRLU3655_LOCUS518</name>
</gene>
<dbReference type="InterPro" id="IPR052715">
    <property type="entry name" value="RAYT_transposase"/>
</dbReference>
<reference evidence="5" key="2">
    <citation type="submission" date="2021-11" db="EMBL/GenBank/DDBJ databases">
        <authorList>
            <person name="Riesbeck K."/>
        </authorList>
    </citation>
    <scope>NUCLEOTIDE SEQUENCE [LARGE SCALE GENOMIC DNA]</scope>
</reference>
<name>A0A0H3PBV1_HAEI3</name>
<reference evidence="3 4" key="1">
    <citation type="journal article" date="2007" name="Genome Biol.">
        <title>Characterization and modeling of the Haemophilus influenzae core and supragenomes based on the complete genomic sequences of Rd and 12 clinical nontypeable strains.</title>
        <authorList>
            <person name="Hogg J.S."/>
            <person name="Hu F.Z."/>
            <person name="Janto B."/>
            <person name="Boissy R."/>
            <person name="Hayes J."/>
            <person name="Keefe R."/>
            <person name="Post J.C."/>
            <person name="Ehrlich G.D."/>
        </authorList>
    </citation>
    <scope>NUCLEOTIDE SEQUENCE [LARGE SCALE GENOMIC DNA]</scope>
    <source>
        <strain evidence="3">3655</strain>
        <strain evidence="4">NTHi 3655</strain>
    </source>
</reference>
<evidence type="ECO:0000259" key="1">
    <source>
        <dbReference type="SMART" id="SM01321"/>
    </source>
</evidence>
<dbReference type="PANTHER" id="PTHR36966">
    <property type="entry name" value="REP-ASSOCIATED TYROSINE TRANSPOSASE"/>
    <property type="match status" value="1"/>
</dbReference>
<evidence type="ECO:0000313" key="3">
    <source>
        <dbReference type="EMBL" id="EDJ92470.1"/>
    </source>
</evidence>
<dbReference type="SMART" id="SM01321">
    <property type="entry name" value="Y1_Tnp"/>
    <property type="match status" value="1"/>
</dbReference>
<sequence>MTTKYNAGIHHRSSIRLKHYNYRSEGFYFITICCKNKECLFGHIINQQMQLNDLGNYVKQCWENIPMFFPQVRIDEFVIMPNHLHGIIEIIEQVKGKCNLPLQSRVTQLPQKGTSQTIGSIVRGFKAGVTSWARKNSEIFDVWQRNYYEHIIRDEKSYLQIYEYIQNNPILWEQDQLYVD</sequence>
<evidence type="ECO:0000313" key="4">
    <source>
        <dbReference type="Proteomes" id="UP000003185"/>
    </source>
</evidence>
<dbReference type="Proteomes" id="UP000003185">
    <property type="component" value="Unassembled WGS sequence"/>
</dbReference>
<dbReference type="InterPro" id="IPR036515">
    <property type="entry name" value="Transposase_17_sf"/>
</dbReference>
<dbReference type="GO" id="GO:0004803">
    <property type="term" value="F:transposase activity"/>
    <property type="evidence" value="ECO:0007669"/>
    <property type="project" value="InterPro"/>
</dbReference>
<dbReference type="EMBL" id="OV040719">
    <property type="protein sequence ID" value="CAH0450442.1"/>
    <property type="molecule type" value="Genomic_DNA"/>
</dbReference>
<dbReference type="GO" id="GO:0043565">
    <property type="term" value="F:sequence-specific DNA binding"/>
    <property type="evidence" value="ECO:0007669"/>
    <property type="project" value="TreeGrafter"/>
</dbReference>
<feature type="domain" description="Transposase IS200-like" evidence="1">
    <location>
        <begin position="23"/>
        <end position="168"/>
    </location>
</feature>
<evidence type="ECO:0000313" key="5">
    <source>
        <dbReference type="Proteomes" id="UP000837958"/>
    </source>
</evidence>
<dbReference type="AlphaFoldDB" id="A0A0H3PBV1"/>
<reference evidence="2" key="3">
    <citation type="submission" date="2024-01" db="EMBL/GenBank/DDBJ databases">
        <authorList>
            <person name="Riesbeck K."/>
        </authorList>
    </citation>
    <scope>NUCLEOTIDE SEQUENCE</scope>
    <source>
        <strain evidence="2">3655</strain>
    </source>
</reference>
<dbReference type="GO" id="GO:0006313">
    <property type="term" value="P:DNA transposition"/>
    <property type="evidence" value="ECO:0007669"/>
    <property type="project" value="InterPro"/>
</dbReference>
<protein>
    <submittedName>
        <fullName evidence="2">Transposase</fullName>
    </submittedName>
</protein>
<dbReference type="InterPro" id="IPR002686">
    <property type="entry name" value="Transposase_17"/>
</dbReference>
<proteinExistence type="predicted"/>
<dbReference type="EMBL" id="AAZF01000007">
    <property type="protein sequence ID" value="EDJ92470.1"/>
    <property type="molecule type" value="Genomic_DNA"/>
</dbReference>
<evidence type="ECO:0000313" key="2">
    <source>
        <dbReference type="EMBL" id="CAH0450442.1"/>
    </source>
</evidence>
<accession>A0A0H3PBV1</accession>
<dbReference type="RefSeq" id="WP_005657951.1">
    <property type="nucleotide sequence ID" value="NZ_AAZF01000007.1"/>
</dbReference>
<dbReference type="Gene3D" id="3.30.70.1290">
    <property type="entry name" value="Transposase IS200-like"/>
    <property type="match status" value="1"/>
</dbReference>
<organism evidence="3 4">
    <name type="scientific">Haemophilus influenzae (strain NTHi 3655)</name>
    <dbReference type="NCBI Taxonomy" id="375177"/>
    <lineage>
        <taxon>Bacteria</taxon>
        <taxon>Pseudomonadati</taxon>
        <taxon>Pseudomonadota</taxon>
        <taxon>Gammaproteobacteria</taxon>
        <taxon>Pasteurellales</taxon>
        <taxon>Pasteurellaceae</taxon>
        <taxon>Haemophilus</taxon>
    </lineage>
</organism>
<dbReference type="PANTHER" id="PTHR36966:SF1">
    <property type="entry name" value="REP-ASSOCIATED TYROSINE TRANSPOSASE"/>
    <property type="match status" value="1"/>
</dbReference>
<dbReference type="SUPFAM" id="SSF143422">
    <property type="entry name" value="Transposase IS200-like"/>
    <property type="match status" value="1"/>
</dbReference>
<dbReference type="Proteomes" id="UP000837958">
    <property type="component" value="Chromosome"/>
</dbReference>